<comment type="function">
    <text evidence="1 9">The alpha subunit is responsible for the aldol cleavage of indoleglycerol phosphate to indole and glyceraldehyde 3-phosphate.</text>
</comment>
<evidence type="ECO:0000256" key="4">
    <source>
        <dbReference type="ARBA" id="ARBA00022605"/>
    </source>
</evidence>
<evidence type="ECO:0000256" key="7">
    <source>
        <dbReference type="ARBA" id="ARBA00023239"/>
    </source>
</evidence>
<dbReference type="InterPro" id="IPR018204">
    <property type="entry name" value="Trp_synthase_alpha_AS"/>
</dbReference>
<dbReference type="InterPro" id="IPR011060">
    <property type="entry name" value="RibuloseP-bd_barrel"/>
</dbReference>
<protein>
    <recommendedName>
        <fullName evidence="9">Tryptophan synthase alpha chain</fullName>
        <ecNumber evidence="9">4.2.1.20</ecNumber>
    </recommendedName>
</protein>
<dbReference type="Gene3D" id="3.20.20.70">
    <property type="entry name" value="Aldolase class I"/>
    <property type="match status" value="1"/>
</dbReference>
<keyword evidence="6 9" id="KW-0057">Aromatic amino acid biosynthesis</keyword>
<sequence length="267" mass="28884">MTEQRLREAFGKQHKTFIGFVTAGDPTFDKSVASILALDAGGADVVEVGIPFSDPVADGPVIQDADLRAFAAGITTTKVFELVEEVRRKSDVSLVLLVYLNNIFKYGYDRFFSKCKQVGIDGVIIPDLPMEERGEVLPFAHKYQCALIPLVSPTSAKRIPQIVQGTTGFVYVVSSMGVTGVRSQLDSNLEDMIAAIRNSTDAPIAVGFGIHTPEQAAKIAAIADGVIVGSAIVKIIAQNTAETSKKITEYTRKMSKAIYKINREKSL</sequence>
<evidence type="ECO:0000256" key="6">
    <source>
        <dbReference type="ARBA" id="ARBA00023141"/>
    </source>
</evidence>
<feature type="active site" description="Proton acceptor" evidence="9">
    <location>
        <position position="58"/>
    </location>
</feature>
<dbReference type="PATRIC" id="fig|1618.3.peg.335"/>
<dbReference type="InterPro" id="IPR013785">
    <property type="entry name" value="Aldolase_TIM"/>
</dbReference>
<dbReference type="NCBIfam" id="TIGR00262">
    <property type="entry name" value="trpA"/>
    <property type="match status" value="1"/>
</dbReference>
<keyword evidence="5 9" id="KW-0822">Tryptophan biosynthesis</keyword>
<dbReference type="PROSITE" id="PS00167">
    <property type="entry name" value="TRP_SYNTHASE_ALPHA"/>
    <property type="match status" value="1"/>
</dbReference>
<dbReference type="EC" id="4.2.1.20" evidence="9"/>
<reference evidence="11 12" key="1">
    <citation type="journal article" date="2015" name="Genome Announc.">
        <title>Expanding the biotechnology potential of lactobacilli through comparative genomics of 213 strains and associated genera.</title>
        <authorList>
            <person name="Sun Z."/>
            <person name="Harris H.M."/>
            <person name="McCann A."/>
            <person name="Guo C."/>
            <person name="Argimon S."/>
            <person name="Zhang W."/>
            <person name="Yang X."/>
            <person name="Jeffery I.B."/>
            <person name="Cooney J.C."/>
            <person name="Kagawa T.F."/>
            <person name="Liu W."/>
            <person name="Song Y."/>
            <person name="Salvetti E."/>
            <person name="Wrobel A."/>
            <person name="Rasinkangas P."/>
            <person name="Parkhill J."/>
            <person name="Rea M.C."/>
            <person name="O'Sullivan O."/>
            <person name="Ritari J."/>
            <person name="Douillard F.P."/>
            <person name="Paul Ross R."/>
            <person name="Yang R."/>
            <person name="Briner A.E."/>
            <person name="Felis G.E."/>
            <person name="de Vos W.M."/>
            <person name="Barrangou R."/>
            <person name="Klaenhammer T.R."/>
            <person name="Caufield P.W."/>
            <person name="Cui Y."/>
            <person name="Zhang H."/>
            <person name="O'Toole P.W."/>
        </authorList>
    </citation>
    <scope>NUCLEOTIDE SEQUENCE [LARGE SCALE GENOMIC DNA]</scope>
    <source>
        <strain evidence="11 12">ATCC 27304</strain>
    </source>
</reference>
<evidence type="ECO:0000256" key="8">
    <source>
        <dbReference type="ARBA" id="ARBA00049047"/>
    </source>
</evidence>
<evidence type="ECO:0000256" key="10">
    <source>
        <dbReference type="RuleBase" id="RU003662"/>
    </source>
</evidence>
<dbReference type="InterPro" id="IPR002028">
    <property type="entry name" value="Trp_synthase_suA"/>
</dbReference>
<comment type="catalytic activity">
    <reaction evidence="8 9">
        <text>(1S,2R)-1-C-(indol-3-yl)glycerol 3-phosphate + L-serine = D-glyceraldehyde 3-phosphate + L-tryptophan + H2O</text>
        <dbReference type="Rhea" id="RHEA:10532"/>
        <dbReference type="ChEBI" id="CHEBI:15377"/>
        <dbReference type="ChEBI" id="CHEBI:33384"/>
        <dbReference type="ChEBI" id="CHEBI:57912"/>
        <dbReference type="ChEBI" id="CHEBI:58866"/>
        <dbReference type="ChEBI" id="CHEBI:59776"/>
        <dbReference type="EC" id="4.2.1.20"/>
    </reaction>
</comment>
<dbReference type="AlphaFoldDB" id="A0A0R2FN50"/>
<evidence type="ECO:0000256" key="9">
    <source>
        <dbReference type="HAMAP-Rule" id="MF_00131"/>
    </source>
</evidence>
<evidence type="ECO:0000313" key="12">
    <source>
        <dbReference type="Proteomes" id="UP000051727"/>
    </source>
</evidence>
<dbReference type="PANTHER" id="PTHR43406">
    <property type="entry name" value="TRYPTOPHAN SYNTHASE, ALPHA CHAIN"/>
    <property type="match status" value="1"/>
</dbReference>
<comment type="subunit">
    <text evidence="3 9">Tetramer of two alpha and two beta chains.</text>
</comment>
<proteinExistence type="inferred from homology"/>
<dbReference type="FunFam" id="3.20.20.70:FF:000037">
    <property type="entry name" value="Tryptophan synthase alpha chain"/>
    <property type="match status" value="1"/>
</dbReference>
<dbReference type="HAMAP" id="MF_00131">
    <property type="entry name" value="Trp_synth_alpha"/>
    <property type="match status" value="1"/>
</dbReference>
<dbReference type="SUPFAM" id="SSF51366">
    <property type="entry name" value="Ribulose-phoshate binding barrel"/>
    <property type="match status" value="1"/>
</dbReference>
<evidence type="ECO:0000256" key="5">
    <source>
        <dbReference type="ARBA" id="ARBA00022822"/>
    </source>
</evidence>
<gene>
    <name evidence="9" type="primary">trpA</name>
    <name evidence="11" type="ORF">IV36_GL000335</name>
</gene>
<dbReference type="EMBL" id="JQAR01000011">
    <property type="protein sequence ID" value="KRN29920.1"/>
    <property type="molecule type" value="Genomic_DNA"/>
</dbReference>
<name>A0A0R2FN50_9LACO</name>
<accession>A0A0R2FN50</accession>
<dbReference type="GO" id="GO:0005829">
    <property type="term" value="C:cytosol"/>
    <property type="evidence" value="ECO:0007669"/>
    <property type="project" value="TreeGrafter"/>
</dbReference>
<organism evidence="11 12">
    <name type="scientific">Liquorilactobacillus mali</name>
    <dbReference type="NCBI Taxonomy" id="1618"/>
    <lineage>
        <taxon>Bacteria</taxon>
        <taxon>Bacillati</taxon>
        <taxon>Bacillota</taxon>
        <taxon>Bacilli</taxon>
        <taxon>Lactobacillales</taxon>
        <taxon>Lactobacillaceae</taxon>
        <taxon>Liquorilactobacillus</taxon>
    </lineage>
</organism>
<dbReference type="Pfam" id="PF00290">
    <property type="entry name" value="Trp_syntA"/>
    <property type="match status" value="1"/>
</dbReference>
<comment type="pathway">
    <text evidence="2 9">Amino-acid biosynthesis; L-tryptophan biosynthesis; L-tryptophan from chorismate: step 5/5.</text>
</comment>
<dbReference type="Proteomes" id="UP000051727">
    <property type="component" value="Unassembled WGS sequence"/>
</dbReference>
<dbReference type="RefSeq" id="WP_056991371.1">
    <property type="nucleotide sequence ID" value="NZ_JATAAJ010000011.1"/>
</dbReference>
<keyword evidence="4 9" id="KW-0028">Amino-acid biosynthesis</keyword>
<evidence type="ECO:0000256" key="3">
    <source>
        <dbReference type="ARBA" id="ARBA00011270"/>
    </source>
</evidence>
<evidence type="ECO:0000313" key="11">
    <source>
        <dbReference type="EMBL" id="KRN29920.1"/>
    </source>
</evidence>
<evidence type="ECO:0000256" key="2">
    <source>
        <dbReference type="ARBA" id="ARBA00004733"/>
    </source>
</evidence>
<feature type="active site" description="Proton acceptor" evidence="9">
    <location>
        <position position="47"/>
    </location>
</feature>
<dbReference type="STRING" id="1618.IV36_GL000335"/>
<dbReference type="UniPathway" id="UPA00035">
    <property type="reaction ID" value="UER00044"/>
</dbReference>
<dbReference type="PANTHER" id="PTHR43406:SF1">
    <property type="entry name" value="TRYPTOPHAN SYNTHASE ALPHA CHAIN, CHLOROPLASTIC"/>
    <property type="match status" value="1"/>
</dbReference>
<comment type="caution">
    <text evidence="11">The sequence shown here is derived from an EMBL/GenBank/DDBJ whole genome shotgun (WGS) entry which is preliminary data.</text>
</comment>
<dbReference type="CDD" id="cd04724">
    <property type="entry name" value="Tryptophan_synthase_alpha"/>
    <property type="match status" value="1"/>
</dbReference>
<evidence type="ECO:0000256" key="1">
    <source>
        <dbReference type="ARBA" id="ARBA00003365"/>
    </source>
</evidence>
<comment type="similarity">
    <text evidence="9 10">Belongs to the TrpA family.</text>
</comment>
<dbReference type="GO" id="GO:0004834">
    <property type="term" value="F:tryptophan synthase activity"/>
    <property type="evidence" value="ECO:0007669"/>
    <property type="project" value="UniProtKB-UniRule"/>
</dbReference>
<keyword evidence="7 9" id="KW-0456">Lyase</keyword>
<dbReference type="OrthoDB" id="9804578at2"/>